<dbReference type="Pfam" id="PF16344">
    <property type="entry name" value="FecR_C"/>
    <property type="match status" value="1"/>
</dbReference>
<keyword evidence="1" id="KW-0812">Transmembrane</keyword>
<evidence type="ECO:0000259" key="3">
    <source>
        <dbReference type="Pfam" id="PF16344"/>
    </source>
</evidence>
<dbReference type="OrthoDB" id="9771237at2"/>
<evidence type="ECO:0000313" key="4">
    <source>
        <dbReference type="EMBL" id="OFI35954.1"/>
    </source>
</evidence>
<dbReference type="STRING" id="1856405.BFC17_09725"/>
<dbReference type="EMBL" id="MJIC01000004">
    <property type="protein sequence ID" value="OFI35954.1"/>
    <property type="molecule type" value="Genomic_DNA"/>
</dbReference>
<dbReference type="Proteomes" id="UP000176037">
    <property type="component" value="Unassembled WGS sequence"/>
</dbReference>
<feature type="domain" description="Protein FecR C-terminal" evidence="3">
    <location>
        <begin position="272"/>
        <end position="339"/>
    </location>
</feature>
<proteinExistence type="predicted"/>
<keyword evidence="5" id="KW-1185">Reference proteome</keyword>
<accession>A0A1E8FJ57</accession>
<dbReference type="PIRSF" id="PIRSF018266">
    <property type="entry name" value="FecR"/>
    <property type="match status" value="1"/>
</dbReference>
<sequence>MSNISQFNSKETIQTRACEWIAAIDRGLSAAEKNELSHWLGANNSHQKVLLEMAALWDDMSIMSTLQGLIEKHPASKSKKRAVWPLIASAAAITLCAVLSWQWLARPVMNAPQMAEVQQSSTQVGEQKTISLADGSKVFLNTDTAIKVSFFSEARRVELLKGEAHFAVAKNPERPFTVIAGSNSVTAVGTAFNMQFTQQQAFELTVTEGKVRVSKQELATNENAATQASVIEQEGVMVFAGEKVLVADKVSDKQSLTQSEIAQSLAWQDGQIVFTGENLTDVLSEIGRYTQVQFVIDDAEIKSTRVAGYFRVGDIKGLLAALENSFAISAFEDKDNRIHLRAM</sequence>
<evidence type="ECO:0000259" key="2">
    <source>
        <dbReference type="Pfam" id="PF04773"/>
    </source>
</evidence>
<keyword evidence="1" id="KW-0472">Membrane</keyword>
<comment type="caution">
    <text evidence="4">The sequence shown here is derived from an EMBL/GenBank/DDBJ whole genome shotgun (WGS) entry which is preliminary data.</text>
</comment>
<keyword evidence="1" id="KW-1133">Transmembrane helix</keyword>
<dbReference type="Pfam" id="PF04773">
    <property type="entry name" value="FecR"/>
    <property type="match status" value="1"/>
</dbReference>
<dbReference type="InterPro" id="IPR032508">
    <property type="entry name" value="FecR_C"/>
</dbReference>
<evidence type="ECO:0000256" key="1">
    <source>
        <dbReference type="SAM" id="Phobius"/>
    </source>
</evidence>
<dbReference type="RefSeq" id="WP_070174798.1">
    <property type="nucleotide sequence ID" value="NZ_BMJR01000004.1"/>
</dbReference>
<dbReference type="AlphaFoldDB" id="A0A1E8FJ57"/>
<dbReference type="PANTHER" id="PTHR30273:SF2">
    <property type="entry name" value="PROTEIN FECR"/>
    <property type="match status" value="1"/>
</dbReference>
<dbReference type="InterPro" id="IPR012373">
    <property type="entry name" value="Ferrdict_sens_TM"/>
</dbReference>
<reference evidence="4 5" key="1">
    <citation type="submission" date="2016-09" db="EMBL/GenBank/DDBJ databases">
        <title>Alteromonas lipolytica, a new species isolated from sea water.</title>
        <authorList>
            <person name="Wu Y.-H."/>
            <person name="Cheng H."/>
            <person name="Xu X.-W."/>
        </authorList>
    </citation>
    <scope>NUCLEOTIDE SEQUENCE [LARGE SCALE GENOMIC DNA]</scope>
    <source>
        <strain evidence="4 5">JW12</strain>
    </source>
</reference>
<feature type="domain" description="FecR protein" evidence="2">
    <location>
        <begin position="121"/>
        <end position="212"/>
    </location>
</feature>
<dbReference type="GO" id="GO:0016989">
    <property type="term" value="F:sigma factor antagonist activity"/>
    <property type="evidence" value="ECO:0007669"/>
    <property type="project" value="TreeGrafter"/>
</dbReference>
<feature type="transmembrane region" description="Helical" evidence="1">
    <location>
        <begin position="82"/>
        <end position="104"/>
    </location>
</feature>
<protein>
    <submittedName>
        <fullName evidence="4">Uncharacterized protein</fullName>
    </submittedName>
</protein>
<evidence type="ECO:0000313" key="5">
    <source>
        <dbReference type="Proteomes" id="UP000176037"/>
    </source>
</evidence>
<name>A0A1E8FJ57_9ALTE</name>
<dbReference type="PANTHER" id="PTHR30273">
    <property type="entry name" value="PERIPLASMIC SIGNAL SENSOR AND SIGMA FACTOR ACTIVATOR FECR-RELATED"/>
    <property type="match status" value="1"/>
</dbReference>
<gene>
    <name evidence="4" type="ORF">BFC17_09725</name>
</gene>
<dbReference type="Gene3D" id="2.60.120.1440">
    <property type="match status" value="1"/>
</dbReference>
<organism evidence="4 5">
    <name type="scientific">Alteromonas lipolytica</name>
    <dbReference type="NCBI Taxonomy" id="1856405"/>
    <lineage>
        <taxon>Bacteria</taxon>
        <taxon>Pseudomonadati</taxon>
        <taxon>Pseudomonadota</taxon>
        <taxon>Gammaproteobacteria</taxon>
        <taxon>Alteromonadales</taxon>
        <taxon>Alteromonadaceae</taxon>
        <taxon>Alteromonas/Salinimonas group</taxon>
        <taxon>Alteromonas</taxon>
    </lineage>
</organism>
<dbReference type="Gene3D" id="3.55.50.30">
    <property type="match status" value="1"/>
</dbReference>
<dbReference type="InterPro" id="IPR006860">
    <property type="entry name" value="FecR"/>
</dbReference>